<dbReference type="EMBL" id="JAGSOI010000089">
    <property type="protein sequence ID" value="MCM1987905.1"/>
    <property type="molecule type" value="Genomic_DNA"/>
</dbReference>
<reference evidence="2" key="2">
    <citation type="submission" date="2021-04" db="EMBL/GenBank/DDBJ databases">
        <authorList>
            <person name="Dong X."/>
        </authorList>
    </citation>
    <scope>NUCLEOTIDE SEQUENCE</scope>
    <source>
        <strain evidence="2">LLY</strain>
    </source>
</reference>
<evidence type="ECO:0000313" key="2">
    <source>
        <dbReference type="EMBL" id="MCM1987905.1"/>
    </source>
</evidence>
<keyword evidence="3" id="KW-1185">Reference proteome</keyword>
<dbReference type="PROSITE" id="PS51819">
    <property type="entry name" value="VOC"/>
    <property type="match status" value="1"/>
</dbReference>
<sequence>MADNDFPAPNEGFVLTHTMIVSDVKVSCEWYKKMFDGKVVMEPSADGTPCIIKVANSWIILNFGGGEPTDDKPDTIVAVKQNHDILSAFLNVRVADLQEFYESRKERGAEFITEPKDHRAEYRCYMLDPDGYLIEVGEVKPRE</sequence>
<dbReference type="Pfam" id="PF00903">
    <property type="entry name" value="Glyoxalase"/>
    <property type="match status" value="1"/>
</dbReference>
<dbReference type="Proteomes" id="UP001056766">
    <property type="component" value="Unassembled WGS sequence"/>
</dbReference>
<evidence type="ECO:0000259" key="1">
    <source>
        <dbReference type="PROSITE" id="PS51819"/>
    </source>
</evidence>
<gene>
    <name evidence="2" type="ORF">KDK67_13130</name>
</gene>
<dbReference type="AlphaFoldDB" id="A0A9E4ZI56"/>
<organism evidence="2 3">
    <name type="scientific">Methanococcoides seepicolus</name>
    <dbReference type="NCBI Taxonomy" id="2828780"/>
    <lineage>
        <taxon>Archaea</taxon>
        <taxon>Methanobacteriati</taxon>
        <taxon>Methanobacteriota</taxon>
        <taxon>Stenosarchaea group</taxon>
        <taxon>Methanomicrobia</taxon>
        <taxon>Methanosarcinales</taxon>
        <taxon>Methanosarcinaceae</taxon>
        <taxon>Methanococcoides</taxon>
    </lineage>
</organism>
<feature type="domain" description="VOC" evidence="1">
    <location>
        <begin position="12"/>
        <end position="139"/>
    </location>
</feature>
<dbReference type="CDD" id="cd06587">
    <property type="entry name" value="VOC"/>
    <property type="match status" value="1"/>
</dbReference>
<evidence type="ECO:0000313" key="3">
    <source>
        <dbReference type="Proteomes" id="UP001056766"/>
    </source>
</evidence>
<dbReference type="RefSeq" id="WP_250869281.1">
    <property type="nucleotide sequence ID" value="NZ_JAGSOI010000089.1"/>
</dbReference>
<proteinExistence type="predicted"/>
<protein>
    <submittedName>
        <fullName evidence="2">VOC family protein</fullName>
    </submittedName>
</protein>
<dbReference type="InterPro" id="IPR037523">
    <property type="entry name" value="VOC_core"/>
</dbReference>
<reference evidence="2" key="1">
    <citation type="journal article" date="2021" name="mSystems">
        <title>Bacteria and Archaea Synergistically Convert Glycine Betaine to Biogenic Methane in the Formosa Cold Seep of the South China Sea.</title>
        <authorList>
            <person name="Li L."/>
            <person name="Zhang W."/>
            <person name="Zhang S."/>
            <person name="Song L."/>
            <person name="Sun Q."/>
            <person name="Zhang H."/>
            <person name="Xiang H."/>
            <person name="Dong X."/>
        </authorList>
    </citation>
    <scope>NUCLEOTIDE SEQUENCE</scope>
    <source>
        <strain evidence="2">LLY</strain>
    </source>
</reference>
<name>A0A9E4ZI56_9EURY</name>
<accession>A0A9E4ZI56</accession>
<dbReference type="SUPFAM" id="SSF54593">
    <property type="entry name" value="Glyoxalase/Bleomycin resistance protein/Dihydroxybiphenyl dioxygenase"/>
    <property type="match status" value="1"/>
</dbReference>
<dbReference type="InterPro" id="IPR004360">
    <property type="entry name" value="Glyas_Fos-R_dOase_dom"/>
</dbReference>
<comment type="caution">
    <text evidence="2">The sequence shown here is derived from an EMBL/GenBank/DDBJ whole genome shotgun (WGS) entry which is preliminary data.</text>
</comment>
<dbReference type="Gene3D" id="3.10.180.10">
    <property type="entry name" value="2,3-Dihydroxybiphenyl 1,2-Dioxygenase, domain 1"/>
    <property type="match status" value="1"/>
</dbReference>
<dbReference type="InterPro" id="IPR029068">
    <property type="entry name" value="Glyas_Bleomycin-R_OHBP_Dase"/>
</dbReference>